<comment type="similarity">
    <text evidence="1">Belongs to the leucine-binding protein family.</text>
</comment>
<evidence type="ECO:0000313" key="4">
    <source>
        <dbReference type="EMBL" id="SHO48655.1"/>
    </source>
</evidence>
<evidence type="ECO:0000259" key="3">
    <source>
        <dbReference type="Pfam" id="PF13458"/>
    </source>
</evidence>
<dbReference type="Pfam" id="PF13458">
    <property type="entry name" value="Peripla_BP_6"/>
    <property type="match status" value="1"/>
</dbReference>
<dbReference type="PANTHER" id="PTHR47235:SF1">
    <property type="entry name" value="BLR6548 PROTEIN"/>
    <property type="match status" value="1"/>
</dbReference>
<gene>
    <name evidence="4" type="ORF">SAMN02745220_02421</name>
</gene>
<sequence>MLNHYRYSWFFCLLLALLTPVEGLAEGKVPPHPLVLGQSCALSGPAKDLGVELRGGLLAAFSKVNDEGGVNRREIVLISRDDGYEPDRAVRNTRELITDDQVFMLIGEVGTPTAKAVVPILEEHRIPLFAPFTGAELLRNPFRKYVINVRASYFQEMERLAEYLITKKKISRIACFYQNDSYGFAGLKGIEKALAKRGMQLVSTGSYERNTVAVMGGLKEIYKAEPEAVILVGAYSACAEFIKLSKTKVNRDVLFCNISFVGTESLAETLGGYGENVIVSQVVPLPHDESLSLIREYQRAMRRYQHDVPLSFTSLEGYIAGKLFARIAGTVDGVLTREKFIETMQRVGRFDLGGLVLSFGPDDHQGLDTIYLTRIYPAIEELEDDD</sequence>
<name>A0A1M7Y7N7_9BACT</name>
<dbReference type="Gene3D" id="3.40.50.2300">
    <property type="match status" value="2"/>
</dbReference>
<dbReference type="Proteomes" id="UP000184603">
    <property type="component" value="Unassembled WGS sequence"/>
</dbReference>
<proteinExistence type="inferred from homology"/>
<organism evidence="4 5">
    <name type="scientific">Desulfopila aestuarii DSM 18488</name>
    <dbReference type="NCBI Taxonomy" id="1121416"/>
    <lineage>
        <taxon>Bacteria</taxon>
        <taxon>Pseudomonadati</taxon>
        <taxon>Thermodesulfobacteriota</taxon>
        <taxon>Desulfobulbia</taxon>
        <taxon>Desulfobulbales</taxon>
        <taxon>Desulfocapsaceae</taxon>
        <taxon>Desulfopila</taxon>
    </lineage>
</organism>
<keyword evidence="5" id="KW-1185">Reference proteome</keyword>
<keyword evidence="2" id="KW-0732">Signal</keyword>
<dbReference type="AlphaFoldDB" id="A0A1M7Y7N7"/>
<evidence type="ECO:0000256" key="2">
    <source>
        <dbReference type="ARBA" id="ARBA00022729"/>
    </source>
</evidence>
<dbReference type="PANTHER" id="PTHR47235">
    <property type="entry name" value="BLR6548 PROTEIN"/>
    <property type="match status" value="1"/>
</dbReference>
<dbReference type="EMBL" id="FRFE01000010">
    <property type="protein sequence ID" value="SHO48655.1"/>
    <property type="molecule type" value="Genomic_DNA"/>
</dbReference>
<dbReference type="RefSeq" id="WP_073613709.1">
    <property type="nucleotide sequence ID" value="NZ_FRFE01000010.1"/>
</dbReference>
<dbReference type="STRING" id="1121416.SAMN02745220_02421"/>
<feature type="domain" description="Leucine-binding protein" evidence="3">
    <location>
        <begin position="36"/>
        <end position="375"/>
    </location>
</feature>
<dbReference type="SUPFAM" id="SSF53822">
    <property type="entry name" value="Periplasmic binding protein-like I"/>
    <property type="match status" value="1"/>
</dbReference>
<protein>
    <submittedName>
        <fullName evidence="4">Amino acid/amide ABC transporter substrate-binding protein, HAAT family</fullName>
    </submittedName>
</protein>
<dbReference type="InterPro" id="IPR028082">
    <property type="entry name" value="Peripla_BP_I"/>
</dbReference>
<evidence type="ECO:0000256" key="1">
    <source>
        <dbReference type="ARBA" id="ARBA00010062"/>
    </source>
</evidence>
<accession>A0A1M7Y7N7</accession>
<dbReference type="CDD" id="cd19978">
    <property type="entry name" value="PBP1_ABC_ligand_binding-like"/>
    <property type="match status" value="1"/>
</dbReference>
<reference evidence="4 5" key="1">
    <citation type="submission" date="2016-12" db="EMBL/GenBank/DDBJ databases">
        <authorList>
            <person name="Song W.-J."/>
            <person name="Kurnit D.M."/>
        </authorList>
    </citation>
    <scope>NUCLEOTIDE SEQUENCE [LARGE SCALE GENOMIC DNA]</scope>
    <source>
        <strain evidence="4 5">DSM 18488</strain>
    </source>
</reference>
<evidence type="ECO:0000313" key="5">
    <source>
        <dbReference type="Proteomes" id="UP000184603"/>
    </source>
</evidence>
<dbReference type="InterPro" id="IPR028081">
    <property type="entry name" value="Leu-bd"/>
</dbReference>
<dbReference type="OrthoDB" id="9777352at2"/>